<protein>
    <submittedName>
        <fullName evidence="2">Uncharacterized protein</fullName>
    </submittedName>
</protein>
<evidence type="ECO:0000313" key="3">
    <source>
        <dbReference type="Proteomes" id="UP000004525"/>
    </source>
</evidence>
<keyword evidence="3" id="KW-1185">Reference proteome</keyword>
<comment type="caution">
    <text evidence="2">The sequence shown here is derived from an EMBL/GenBank/DDBJ whole genome shotgun (WGS) entry which is preliminary data.</text>
</comment>
<feature type="region of interest" description="Disordered" evidence="1">
    <location>
        <begin position="163"/>
        <end position="213"/>
    </location>
</feature>
<sequence>MIIVLVLISILHFHNRNTPAKIVQGKIFSYQVETHGKTEMQGHVVFGTAKEGYGVIFYLTESDDSINEWNKSGKLASDLTKVSEEKGVTWSSSKQGYQLDWPNGLAISQDLEDNTLQHYFMSINNISGLFNMTLSGTETFVFDADHSIVDKVQLTQIGTLNESTLQSDDKNRSSADRGATSQYQSSEEAIPSRQENKGNSSNTIGENNSPNIKVTPASQFSSFAFTNTSDKPITIDPRAIMLMLDNGPVKVPTEVLEAGPVTIQPGQTHNYPNLFGKDVQKATALSIALDTGGNMIWTWESGN</sequence>
<dbReference type="AlphaFoldDB" id="C2JXG7"/>
<proteinExistence type="predicted"/>
<evidence type="ECO:0000313" key="2">
    <source>
        <dbReference type="EMBL" id="EEN80300.1"/>
    </source>
</evidence>
<feature type="compositionally biased region" description="Polar residues" evidence="1">
    <location>
        <begin position="197"/>
        <end position="213"/>
    </location>
</feature>
<organism evidence="2 3">
    <name type="scientific">Lacticaseibacillus rhamnosus (strain LMS2-1)</name>
    <dbReference type="NCBI Taxonomy" id="525361"/>
    <lineage>
        <taxon>Bacteria</taxon>
        <taxon>Bacillati</taxon>
        <taxon>Bacillota</taxon>
        <taxon>Bacilli</taxon>
        <taxon>Lactobacillales</taxon>
        <taxon>Lactobacillaceae</taxon>
        <taxon>Lacticaseibacillus</taxon>
    </lineage>
</organism>
<dbReference type="Proteomes" id="UP000004525">
    <property type="component" value="Unassembled WGS sequence"/>
</dbReference>
<dbReference type="EMBL" id="ACIZ01000066">
    <property type="protein sequence ID" value="EEN80300.1"/>
    <property type="molecule type" value="Genomic_DNA"/>
</dbReference>
<dbReference type="HOGENOM" id="CLU_917611_0_0_9"/>
<accession>C2JXG7</accession>
<reference evidence="2" key="1">
    <citation type="submission" date="2009-01" db="EMBL/GenBank/DDBJ databases">
        <authorList>
            <person name="Qin X."/>
            <person name="Bachman B."/>
            <person name="Battles P."/>
            <person name="Bell A."/>
            <person name="Bess C."/>
            <person name="Bickham C."/>
            <person name="Chaboub L."/>
            <person name="Chen D."/>
            <person name="Coyle M."/>
            <person name="Deiros D.R."/>
            <person name="Dinh H."/>
            <person name="Forbes L."/>
            <person name="Fowler G."/>
            <person name="Francisco L."/>
            <person name="Fu Q."/>
            <person name="Gubbala S."/>
            <person name="Hale W."/>
            <person name="Han Y."/>
            <person name="Hemphill L."/>
            <person name="Highlander S.K."/>
            <person name="Hirani K."/>
            <person name="Hogues M."/>
            <person name="Jackson L."/>
            <person name="Jakkamsetti A."/>
            <person name="Javaid M."/>
            <person name="Jiang H."/>
            <person name="Korchina V."/>
            <person name="Kovar C."/>
            <person name="Lara F."/>
            <person name="Lee S."/>
            <person name="Mata R."/>
            <person name="Mathew T."/>
            <person name="Moen C."/>
            <person name="Morales K."/>
            <person name="Munidasa M."/>
            <person name="Nazareth L."/>
            <person name="Ngo R."/>
            <person name="Nguyen L."/>
            <person name="Okwuonu G."/>
            <person name="Ongeri F."/>
            <person name="Patil S."/>
            <person name="Petrosino J."/>
            <person name="Pham C."/>
            <person name="Pham P."/>
            <person name="Pu L.-L."/>
            <person name="Puazo M."/>
            <person name="Raj R."/>
            <person name="Reid J."/>
            <person name="Rouhana J."/>
            <person name="Saada N."/>
            <person name="Shang Y."/>
            <person name="Simmons D."/>
            <person name="Thornton R."/>
            <person name="Warren J."/>
            <person name="Weissenberger G."/>
            <person name="Zhang J."/>
            <person name="Zhang L."/>
            <person name="Zhou C."/>
            <person name="Zhu D."/>
            <person name="Muzny D."/>
            <person name="Worley K."/>
            <person name="Gibbs R."/>
        </authorList>
    </citation>
    <scope>NUCLEOTIDE SEQUENCE [LARGE SCALE GENOMIC DNA]</scope>
    <source>
        <strain evidence="2">LMS2-1</strain>
    </source>
</reference>
<name>C2JXG7_LACRM</name>
<evidence type="ECO:0000256" key="1">
    <source>
        <dbReference type="SAM" id="MobiDB-lite"/>
    </source>
</evidence>
<gene>
    <name evidence="2" type="ORF">HMPREF0539_1601</name>
</gene>